<feature type="non-terminal residue" evidence="2">
    <location>
        <position position="32"/>
    </location>
</feature>
<dbReference type="EMBL" id="PEYY01000108">
    <property type="protein sequence ID" value="PIS17810.1"/>
    <property type="molecule type" value="Genomic_DNA"/>
</dbReference>
<dbReference type="AlphaFoldDB" id="A0A2H0WYR3"/>
<organism evidence="2 3">
    <name type="scientific">Candidatus Collierbacteria bacterium CG09_land_8_20_14_0_10_46_12</name>
    <dbReference type="NCBI Taxonomy" id="1974533"/>
    <lineage>
        <taxon>Bacteria</taxon>
        <taxon>Candidatus Collieribacteriota</taxon>
    </lineage>
</organism>
<feature type="domain" description="D-alanine--D-alanine ligase N-terminal" evidence="1">
    <location>
        <begin position="5"/>
        <end position="32"/>
    </location>
</feature>
<evidence type="ECO:0000259" key="1">
    <source>
        <dbReference type="Pfam" id="PF01820"/>
    </source>
</evidence>
<dbReference type="Proteomes" id="UP000229574">
    <property type="component" value="Unassembled WGS sequence"/>
</dbReference>
<evidence type="ECO:0000313" key="2">
    <source>
        <dbReference type="EMBL" id="PIS17810.1"/>
    </source>
</evidence>
<comment type="caution">
    <text evidence="2">The sequence shown here is derived from an EMBL/GenBank/DDBJ whole genome shotgun (WGS) entry which is preliminary data.</text>
</comment>
<proteinExistence type="predicted"/>
<reference evidence="3" key="1">
    <citation type="submission" date="2017-09" db="EMBL/GenBank/DDBJ databases">
        <title>Depth-based differentiation of microbial function through sediment-hosted aquifers and enrichment of novel symbionts in the deep terrestrial subsurface.</title>
        <authorList>
            <person name="Probst A.J."/>
            <person name="Ladd B."/>
            <person name="Jarett J.K."/>
            <person name="Geller-Mcgrath D.E."/>
            <person name="Sieber C.M.K."/>
            <person name="Emerson J.B."/>
            <person name="Anantharaman K."/>
            <person name="Thomas B.C."/>
            <person name="Malmstrom R."/>
            <person name="Stieglmeier M."/>
            <person name="Klingl A."/>
            <person name="Woyke T."/>
            <person name="Ryan C.M."/>
            <person name="Banfield J.F."/>
        </authorList>
    </citation>
    <scope>NUCLEOTIDE SEQUENCE [LARGE SCALE GENOMIC DNA]</scope>
</reference>
<protein>
    <recommendedName>
        <fullName evidence="1">D-alanine--D-alanine ligase N-terminal domain-containing protein</fullName>
    </recommendedName>
</protein>
<dbReference type="Pfam" id="PF01820">
    <property type="entry name" value="Dala_Dala_lig_N"/>
    <property type="match status" value="1"/>
</dbReference>
<sequence length="32" mass="3485">MQKLKIAIIFGGTNTEHEVSLVSTKAVINNLD</sequence>
<gene>
    <name evidence="2" type="ORF">COT54_02665</name>
</gene>
<dbReference type="Gene3D" id="3.40.50.20">
    <property type="match status" value="1"/>
</dbReference>
<dbReference type="SUPFAM" id="SSF52440">
    <property type="entry name" value="PreATP-grasp domain"/>
    <property type="match status" value="1"/>
</dbReference>
<dbReference type="InterPro" id="IPR016185">
    <property type="entry name" value="PreATP-grasp_dom_sf"/>
</dbReference>
<dbReference type="InterPro" id="IPR011127">
    <property type="entry name" value="Dala_Dala_lig_N"/>
</dbReference>
<accession>A0A2H0WYR3</accession>
<name>A0A2H0WYR3_9BACT</name>
<evidence type="ECO:0000313" key="3">
    <source>
        <dbReference type="Proteomes" id="UP000229574"/>
    </source>
</evidence>